<reference evidence="1 3" key="2">
    <citation type="submission" date="2007-08" db="EMBL/GenBank/DDBJ databases">
        <authorList>
            <person name="Fulton L."/>
            <person name="Clifton S."/>
            <person name="Fulton B."/>
            <person name="Xu J."/>
            <person name="Minx P."/>
            <person name="Pepin K.H."/>
            <person name="Johnson M."/>
            <person name="Thiruvilangam P."/>
            <person name="Bhonagiri V."/>
            <person name="Nash W.E."/>
            <person name="Wang C."/>
            <person name="Mardis E.R."/>
            <person name="Wilson R.K."/>
        </authorList>
    </citation>
    <scope>NUCLEOTIDE SEQUENCE [LARGE SCALE GENOMIC DNA]</scope>
    <source>
        <strain evidence="1 3">DSM 753</strain>
    </source>
</reference>
<dbReference type="AlphaFoldDB" id="A7VSN6"/>
<evidence type="ECO:0000313" key="3">
    <source>
        <dbReference type="Proteomes" id="UP000003490"/>
    </source>
</evidence>
<protein>
    <submittedName>
        <fullName evidence="1">Uncharacterized protein</fullName>
    </submittedName>
</protein>
<reference evidence="1 3" key="1">
    <citation type="submission" date="2007-08" db="EMBL/GenBank/DDBJ databases">
        <title>Draft genome sequence of Clostridium leptum (DSM 753).</title>
        <authorList>
            <person name="Sudarsanam P."/>
            <person name="Ley R."/>
            <person name="Guruge J."/>
            <person name="Turnbaugh P.J."/>
            <person name="Mahowald M."/>
            <person name="Liep D."/>
            <person name="Gordon J."/>
        </authorList>
    </citation>
    <scope>NUCLEOTIDE SEQUENCE [LARGE SCALE GENOMIC DNA]</scope>
    <source>
        <strain evidence="1 3">DSM 753</strain>
    </source>
</reference>
<name>A7VSN6_9FIRM</name>
<keyword evidence="4" id="KW-1185">Reference proteome</keyword>
<comment type="caution">
    <text evidence="1">The sequence shown here is derived from an EMBL/GenBank/DDBJ whole genome shotgun (WGS) entry which is preliminary data.</text>
</comment>
<reference evidence="2 4" key="3">
    <citation type="submission" date="2017-07" db="EMBL/GenBank/DDBJ databases">
        <title>Prevalence of linear plasmids in Cutibacterium (Propionibacterium) acnes isolates obtained from prostatic tissue.</title>
        <authorList>
            <person name="Davidsson S."/>
            <person name="Carlsson J."/>
            <person name="Molling P."/>
            <person name="Andren O."/>
            <person name="Andersson S.-O."/>
            <person name="Brzuszkiewicz E."/>
            <person name="Poehlein A."/>
            <person name="Al-Zeer M."/>
            <person name="Brinkmann V."/>
            <person name="Scavenius C."/>
            <person name="Nazipi S."/>
            <person name="Soderquist B."/>
            <person name="Bruggemann H."/>
        </authorList>
    </citation>
    <scope>NUCLEOTIDE SEQUENCE [LARGE SCALE GENOMIC DNA]</scope>
    <source>
        <strain evidence="2 4">DSM 753</strain>
    </source>
</reference>
<proteinExistence type="predicted"/>
<evidence type="ECO:0000313" key="4">
    <source>
        <dbReference type="Proteomes" id="UP000220611"/>
    </source>
</evidence>
<dbReference type="EMBL" id="NOXF01000005">
    <property type="protein sequence ID" value="PEQ24475.1"/>
    <property type="molecule type" value="Genomic_DNA"/>
</dbReference>
<gene>
    <name evidence="2" type="ORF">CH238_07870</name>
    <name evidence="1" type="ORF">CLOLEP_01577</name>
</gene>
<accession>A7VSN6</accession>
<dbReference type="HOGENOM" id="CLU_2896119_0_0_9"/>
<evidence type="ECO:0000313" key="1">
    <source>
        <dbReference type="EMBL" id="EDO61182.1"/>
    </source>
</evidence>
<dbReference type="Proteomes" id="UP000220611">
    <property type="component" value="Unassembled WGS sequence"/>
</dbReference>
<evidence type="ECO:0000313" key="2">
    <source>
        <dbReference type="EMBL" id="PEQ24475.1"/>
    </source>
</evidence>
<dbReference type="Proteomes" id="UP000003490">
    <property type="component" value="Unassembled WGS sequence"/>
</dbReference>
<dbReference type="EMBL" id="ABCB02000018">
    <property type="protein sequence ID" value="EDO61182.1"/>
    <property type="molecule type" value="Genomic_DNA"/>
</dbReference>
<organism evidence="1 3">
    <name type="scientific">[Clostridium] leptum DSM 753</name>
    <dbReference type="NCBI Taxonomy" id="428125"/>
    <lineage>
        <taxon>Bacteria</taxon>
        <taxon>Bacillati</taxon>
        <taxon>Bacillota</taxon>
        <taxon>Clostridia</taxon>
        <taxon>Eubacteriales</taxon>
        <taxon>Oscillospiraceae</taxon>
        <taxon>Oscillospiraceae incertae sedis</taxon>
    </lineage>
</organism>
<sequence>MSAYVERRGDLKCGFCLPAGRLAPPAALPMLPLRFRGGDRCHAGKADRKKCFPGLLPEKQKQ</sequence>